<dbReference type="HOGENOM" id="CLU_2161013_0_0_1"/>
<feature type="region of interest" description="Disordered" evidence="1">
    <location>
        <begin position="57"/>
        <end position="83"/>
    </location>
</feature>
<reference evidence="2 3" key="1">
    <citation type="journal article" date="2007" name="Nature">
        <title>Evolution of genes and genomes on the Drosophila phylogeny.</title>
        <authorList>
            <consortium name="Drosophila 12 Genomes Consortium"/>
            <person name="Clark A.G."/>
            <person name="Eisen M.B."/>
            <person name="Smith D.R."/>
            <person name="Bergman C.M."/>
            <person name="Oliver B."/>
            <person name="Markow T.A."/>
            <person name="Kaufman T.C."/>
            <person name="Kellis M."/>
            <person name="Gelbart W."/>
            <person name="Iyer V.N."/>
            <person name="Pollard D.A."/>
            <person name="Sackton T.B."/>
            <person name="Larracuente A.M."/>
            <person name="Singh N.D."/>
            <person name="Abad J.P."/>
            <person name="Abt D.N."/>
            <person name="Adryan B."/>
            <person name="Aguade M."/>
            <person name="Akashi H."/>
            <person name="Anderson W.W."/>
            <person name="Aquadro C.F."/>
            <person name="Ardell D.H."/>
            <person name="Arguello R."/>
            <person name="Artieri C.G."/>
            <person name="Barbash D.A."/>
            <person name="Barker D."/>
            <person name="Barsanti P."/>
            <person name="Batterham P."/>
            <person name="Batzoglou S."/>
            <person name="Begun D."/>
            <person name="Bhutkar A."/>
            <person name="Blanco E."/>
            <person name="Bosak S.A."/>
            <person name="Bradley R.K."/>
            <person name="Brand A.D."/>
            <person name="Brent M.R."/>
            <person name="Brooks A.N."/>
            <person name="Brown R.H."/>
            <person name="Butlin R.K."/>
            <person name="Caggese C."/>
            <person name="Calvi B.R."/>
            <person name="Bernardo de Carvalho A."/>
            <person name="Caspi A."/>
            <person name="Castrezana S."/>
            <person name="Celniker S.E."/>
            <person name="Chang J.L."/>
            <person name="Chapple C."/>
            <person name="Chatterji S."/>
            <person name="Chinwalla A."/>
            <person name="Civetta A."/>
            <person name="Clifton S.W."/>
            <person name="Comeron J.M."/>
            <person name="Costello J.C."/>
            <person name="Coyne J.A."/>
            <person name="Daub J."/>
            <person name="David R.G."/>
            <person name="Delcher A.L."/>
            <person name="Delehaunty K."/>
            <person name="Do C.B."/>
            <person name="Ebling H."/>
            <person name="Edwards K."/>
            <person name="Eickbush T."/>
            <person name="Evans J.D."/>
            <person name="Filipski A."/>
            <person name="Findeiss S."/>
            <person name="Freyhult E."/>
            <person name="Fulton L."/>
            <person name="Fulton R."/>
            <person name="Garcia A.C."/>
            <person name="Gardiner A."/>
            <person name="Garfield D.A."/>
            <person name="Garvin B.E."/>
            <person name="Gibson G."/>
            <person name="Gilbert D."/>
            <person name="Gnerre S."/>
            <person name="Godfrey J."/>
            <person name="Good R."/>
            <person name="Gotea V."/>
            <person name="Gravely B."/>
            <person name="Greenberg A.J."/>
            <person name="Griffiths-Jones S."/>
            <person name="Gross S."/>
            <person name="Guigo R."/>
            <person name="Gustafson E.A."/>
            <person name="Haerty W."/>
            <person name="Hahn M.W."/>
            <person name="Halligan D.L."/>
            <person name="Halpern A.L."/>
            <person name="Halter G.M."/>
            <person name="Han M.V."/>
            <person name="Heger A."/>
            <person name="Hillier L."/>
            <person name="Hinrichs A.S."/>
            <person name="Holmes I."/>
            <person name="Hoskins R.A."/>
            <person name="Hubisz M.J."/>
            <person name="Hultmark D."/>
            <person name="Huntley M.A."/>
            <person name="Jaffe D.B."/>
            <person name="Jagadeeshan S."/>
            <person name="Jeck W.R."/>
            <person name="Johnson J."/>
            <person name="Jones C.D."/>
            <person name="Jordan W.C."/>
            <person name="Karpen G.H."/>
            <person name="Kataoka E."/>
            <person name="Keightley P.D."/>
            <person name="Kheradpour P."/>
            <person name="Kirkness E.F."/>
            <person name="Koerich L.B."/>
            <person name="Kristiansen K."/>
            <person name="Kudrna D."/>
            <person name="Kulathinal R.J."/>
            <person name="Kumar S."/>
            <person name="Kwok R."/>
            <person name="Lander E."/>
            <person name="Langley C.H."/>
            <person name="Lapoint R."/>
            <person name="Lazzaro B.P."/>
            <person name="Lee S.J."/>
            <person name="Levesque L."/>
            <person name="Li R."/>
            <person name="Lin C.F."/>
            <person name="Lin M.F."/>
            <person name="Lindblad-Toh K."/>
            <person name="Llopart A."/>
            <person name="Long M."/>
            <person name="Low L."/>
            <person name="Lozovsky E."/>
            <person name="Lu J."/>
            <person name="Luo M."/>
            <person name="Machado C.A."/>
            <person name="Makalowski W."/>
            <person name="Marzo M."/>
            <person name="Matsuda M."/>
            <person name="Matzkin L."/>
            <person name="McAllister B."/>
            <person name="McBride C.S."/>
            <person name="McKernan B."/>
            <person name="McKernan K."/>
            <person name="Mendez-Lago M."/>
            <person name="Minx P."/>
            <person name="Mollenhauer M.U."/>
            <person name="Montooth K."/>
            <person name="Mount S.M."/>
            <person name="Mu X."/>
            <person name="Myers E."/>
            <person name="Negre B."/>
            <person name="Newfeld S."/>
            <person name="Nielsen R."/>
            <person name="Noor M.A."/>
            <person name="O'Grady P."/>
            <person name="Pachter L."/>
            <person name="Papaceit M."/>
            <person name="Parisi M.J."/>
            <person name="Parisi M."/>
            <person name="Parts L."/>
            <person name="Pedersen J.S."/>
            <person name="Pesole G."/>
            <person name="Phillippy A.M."/>
            <person name="Ponting C.P."/>
            <person name="Pop M."/>
            <person name="Porcelli D."/>
            <person name="Powell J.R."/>
            <person name="Prohaska S."/>
            <person name="Pruitt K."/>
            <person name="Puig M."/>
            <person name="Quesneville H."/>
            <person name="Ram K.R."/>
            <person name="Rand D."/>
            <person name="Rasmussen M.D."/>
            <person name="Reed L.K."/>
            <person name="Reenan R."/>
            <person name="Reily A."/>
            <person name="Remington K.A."/>
            <person name="Rieger T.T."/>
            <person name="Ritchie M.G."/>
            <person name="Robin C."/>
            <person name="Rogers Y.H."/>
            <person name="Rohde C."/>
            <person name="Rozas J."/>
            <person name="Rubenfield M.J."/>
            <person name="Ruiz A."/>
            <person name="Russo S."/>
            <person name="Salzberg S.L."/>
            <person name="Sanchez-Gracia A."/>
            <person name="Saranga D.J."/>
            <person name="Sato H."/>
            <person name="Schaeffer S.W."/>
            <person name="Schatz M.C."/>
            <person name="Schlenke T."/>
            <person name="Schwartz R."/>
            <person name="Segarra C."/>
            <person name="Singh R.S."/>
            <person name="Sirot L."/>
            <person name="Sirota M."/>
            <person name="Sisneros N.B."/>
            <person name="Smith C.D."/>
            <person name="Smith T.F."/>
            <person name="Spieth J."/>
            <person name="Stage D.E."/>
            <person name="Stark A."/>
            <person name="Stephan W."/>
            <person name="Strausberg R.L."/>
            <person name="Strempel S."/>
            <person name="Sturgill D."/>
            <person name="Sutton G."/>
            <person name="Sutton G.G."/>
            <person name="Tao W."/>
            <person name="Teichmann S."/>
            <person name="Tobari Y.N."/>
            <person name="Tomimura Y."/>
            <person name="Tsolas J.M."/>
            <person name="Valente V.L."/>
            <person name="Venter E."/>
            <person name="Venter J.C."/>
            <person name="Vicario S."/>
            <person name="Vieira F.G."/>
            <person name="Vilella A.J."/>
            <person name="Villasante A."/>
            <person name="Walenz B."/>
            <person name="Wang J."/>
            <person name="Wasserman M."/>
            <person name="Watts T."/>
            <person name="Wilson D."/>
            <person name="Wilson R.K."/>
            <person name="Wing R.A."/>
            <person name="Wolfner M.F."/>
            <person name="Wong A."/>
            <person name="Wong G.K."/>
            <person name="Wu C.I."/>
            <person name="Wu G."/>
            <person name="Yamamoto D."/>
            <person name="Yang H.P."/>
            <person name="Yang S.P."/>
            <person name="Yorke J.A."/>
            <person name="Yoshida K."/>
            <person name="Zdobnov E."/>
            <person name="Zhang P."/>
            <person name="Zhang Y."/>
            <person name="Zimin A.V."/>
            <person name="Baldwin J."/>
            <person name="Abdouelleil A."/>
            <person name="Abdulkadir J."/>
            <person name="Abebe A."/>
            <person name="Abera B."/>
            <person name="Abreu J."/>
            <person name="Acer S.C."/>
            <person name="Aftuck L."/>
            <person name="Alexander A."/>
            <person name="An P."/>
            <person name="Anderson E."/>
            <person name="Anderson S."/>
            <person name="Arachi H."/>
            <person name="Azer M."/>
            <person name="Bachantsang P."/>
            <person name="Barry A."/>
            <person name="Bayul T."/>
            <person name="Berlin A."/>
            <person name="Bessette D."/>
            <person name="Bloom T."/>
            <person name="Blye J."/>
            <person name="Boguslavskiy L."/>
            <person name="Bonnet C."/>
            <person name="Boukhgalter B."/>
            <person name="Bourzgui I."/>
            <person name="Brown A."/>
            <person name="Cahill P."/>
            <person name="Channer S."/>
            <person name="Cheshatsang Y."/>
            <person name="Chuda L."/>
            <person name="Citroen M."/>
            <person name="Collymore A."/>
            <person name="Cooke P."/>
            <person name="Costello M."/>
            <person name="D'Aco K."/>
            <person name="Daza R."/>
            <person name="De Haan G."/>
            <person name="DeGray S."/>
            <person name="DeMaso C."/>
            <person name="Dhargay N."/>
            <person name="Dooley K."/>
            <person name="Dooley E."/>
            <person name="Doricent M."/>
            <person name="Dorje P."/>
            <person name="Dorjee K."/>
            <person name="Dupes A."/>
            <person name="Elong R."/>
            <person name="Falk J."/>
            <person name="Farina A."/>
            <person name="Faro S."/>
            <person name="Ferguson D."/>
            <person name="Fisher S."/>
            <person name="Foley C.D."/>
            <person name="Franke A."/>
            <person name="Friedrich D."/>
            <person name="Gadbois L."/>
            <person name="Gearin G."/>
            <person name="Gearin C.R."/>
            <person name="Giannoukos G."/>
            <person name="Goode T."/>
            <person name="Graham J."/>
            <person name="Grandbois E."/>
            <person name="Grewal S."/>
            <person name="Gyaltsen K."/>
            <person name="Hafez N."/>
            <person name="Hagos B."/>
            <person name="Hall J."/>
            <person name="Henson C."/>
            <person name="Hollinger A."/>
            <person name="Honan T."/>
            <person name="Huard M.D."/>
            <person name="Hughes L."/>
            <person name="Hurhula B."/>
            <person name="Husby M.E."/>
            <person name="Kamat A."/>
            <person name="Kanga B."/>
            <person name="Kashin S."/>
            <person name="Khazanovich D."/>
            <person name="Kisner P."/>
            <person name="Lance K."/>
            <person name="Lara M."/>
            <person name="Lee W."/>
            <person name="Lennon N."/>
            <person name="Letendre F."/>
            <person name="LeVine R."/>
            <person name="Lipovsky A."/>
            <person name="Liu X."/>
            <person name="Liu J."/>
            <person name="Liu S."/>
            <person name="Lokyitsang T."/>
            <person name="Lokyitsang Y."/>
            <person name="Lubonja R."/>
            <person name="Lui A."/>
            <person name="MacDonald P."/>
            <person name="Magnisalis V."/>
            <person name="Maru K."/>
            <person name="Matthews C."/>
            <person name="McCusker W."/>
            <person name="McDonough S."/>
            <person name="Mehta T."/>
            <person name="Meldrim J."/>
            <person name="Meneus L."/>
            <person name="Mihai O."/>
            <person name="Mihalev A."/>
            <person name="Mihova T."/>
            <person name="Mittelman R."/>
            <person name="Mlenga V."/>
            <person name="Montmayeur A."/>
            <person name="Mulrain L."/>
            <person name="Navidi A."/>
            <person name="Naylor J."/>
            <person name="Negash T."/>
            <person name="Nguyen T."/>
            <person name="Nguyen N."/>
            <person name="Nicol R."/>
            <person name="Norbu C."/>
            <person name="Norbu N."/>
            <person name="Novod N."/>
            <person name="O'Neill B."/>
            <person name="Osman S."/>
            <person name="Markiewicz E."/>
            <person name="Oyono O.L."/>
            <person name="Patti C."/>
            <person name="Phunkhang P."/>
            <person name="Pierre F."/>
            <person name="Priest M."/>
            <person name="Raghuraman S."/>
            <person name="Rege F."/>
            <person name="Reyes R."/>
            <person name="Rise C."/>
            <person name="Rogov P."/>
            <person name="Ross K."/>
            <person name="Ryan E."/>
            <person name="Settipalli S."/>
            <person name="Shea T."/>
            <person name="Sherpa N."/>
            <person name="Shi L."/>
            <person name="Shih D."/>
            <person name="Sparrow T."/>
            <person name="Spaulding J."/>
            <person name="Stalker J."/>
            <person name="Stange-Thomann N."/>
            <person name="Stavropoulos S."/>
            <person name="Stone C."/>
            <person name="Strader C."/>
            <person name="Tesfaye S."/>
            <person name="Thomson T."/>
            <person name="Thoulutsang Y."/>
            <person name="Thoulutsang D."/>
            <person name="Topham K."/>
            <person name="Topping I."/>
            <person name="Tsamla T."/>
            <person name="Vassiliev H."/>
            <person name="Vo A."/>
            <person name="Wangchuk T."/>
            <person name="Wangdi T."/>
            <person name="Weiand M."/>
            <person name="Wilkinson J."/>
            <person name="Wilson A."/>
            <person name="Yadav S."/>
            <person name="Young G."/>
            <person name="Yu Q."/>
            <person name="Zembek L."/>
            <person name="Zhong D."/>
            <person name="Zimmer A."/>
            <person name="Zwirko Z."/>
            <person name="Jaffe D.B."/>
            <person name="Alvarez P."/>
            <person name="Brockman W."/>
            <person name="Butler J."/>
            <person name="Chin C."/>
            <person name="Gnerre S."/>
            <person name="Grabherr M."/>
            <person name="Kleber M."/>
            <person name="Mauceli E."/>
            <person name="MacCallum I."/>
        </authorList>
    </citation>
    <scope>NUCLEOTIDE SEQUENCE [LARGE SCALE GENOMIC DNA]</scope>
    <source>
        <strain evidence="3">white501</strain>
    </source>
</reference>
<proteinExistence type="predicted"/>
<dbReference type="AlphaFoldDB" id="B4QL12"/>
<evidence type="ECO:0000256" key="1">
    <source>
        <dbReference type="SAM" id="MobiDB-lite"/>
    </source>
</evidence>
<evidence type="ECO:0000313" key="3">
    <source>
        <dbReference type="Proteomes" id="UP000000304"/>
    </source>
</evidence>
<evidence type="ECO:0000313" key="2">
    <source>
        <dbReference type="EMBL" id="EDX10537.1"/>
    </source>
</evidence>
<accession>B4QL12</accession>
<name>B4QL12_DROSI</name>
<protein>
    <submittedName>
        <fullName evidence="2">GD14541</fullName>
    </submittedName>
</protein>
<sequence length="111" mass="12434">MEEAKTSPLVANFVCANGDGFKNETEKAAMLGGSLLHHLEHSVDLSIDSWSNKQHLTNGKSINKLPHLPHPHPHPQRNAMSRSEMLRCEVARMRRREDARCQAPAKADKMS</sequence>
<dbReference type="EMBL" id="CM000363">
    <property type="protein sequence ID" value="EDX10537.1"/>
    <property type="molecule type" value="Genomic_DNA"/>
</dbReference>
<dbReference type="Proteomes" id="UP000000304">
    <property type="component" value="Chromosome 3L"/>
</dbReference>
<keyword evidence="3" id="KW-1185">Reference proteome</keyword>
<gene>
    <name evidence="2" type="primary">Dsim\GD14541</name>
    <name evidence="2" type="ORF">Dsim_GD14541</name>
</gene>
<dbReference type="OMA" id="RCEVARM"/>
<organism evidence="2 3">
    <name type="scientific">Drosophila simulans</name>
    <name type="common">Fruit fly</name>
    <dbReference type="NCBI Taxonomy" id="7240"/>
    <lineage>
        <taxon>Eukaryota</taxon>
        <taxon>Metazoa</taxon>
        <taxon>Ecdysozoa</taxon>
        <taxon>Arthropoda</taxon>
        <taxon>Hexapoda</taxon>
        <taxon>Insecta</taxon>
        <taxon>Pterygota</taxon>
        <taxon>Neoptera</taxon>
        <taxon>Endopterygota</taxon>
        <taxon>Diptera</taxon>
        <taxon>Brachycera</taxon>
        <taxon>Muscomorpha</taxon>
        <taxon>Ephydroidea</taxon>
        <taxon>Drosophilidae</taxon>
        <taxon>Drosophila</taxon>
        <taxon>Sophophora</taxon>
    </lineage>
</organism>